<evidence type="ECO:0000256" key="1">
    <source>
        <dbReference type="SAM" id="Coils"/>
    </source>
</evidence>
<reference evidence="3 4" key="1">
    <citation type="journal article" date="2013" name="Stand. Genomic Sci.">
        <title>Genomic Encyclopedia of Type Strains, Phase I: The one thousand microbial genomes (KMG-I) project.</title>
        <authorList>
            <person name="Kyrpides N.C."/>
            <person name="Woyke T."/>
            <person name="Eisen J.A."/>
            <person name="Garrity G."/>
            <person name="Lilburn T.G."/>
            <person name="Beck B.J."/>
            <person name="Whitman W.B."/>
            <person name="Hugenholtz P."/>
            <person name="Klenk H.P."/>
        </authorList>
    </citation>
    <scope>NUCLEOTIDE SEQUENCE [LARGE SCALE GENOMIC DNA]</scope>
    <source>
        <strain evidence="3 4">DSM 45044</strain>
    </source>
</reference>
<dbReference type="RefSeq" id="WP_147139972.1">
    <property type="nucleotide sequence ID" value="NZ_BAABIJ010000002.1"/>
</dbReference>
<keyword evidence="1" id="KW-0175">Coiled coil</keyword>
<sequence length="352" mass="37942">MSEFPGNLESAITSLVNTLVNKMIQAEEDSDSLEEFQRLMAEAGFPGGVNDVNIRNYANQKAEEIWGPFKELPQVSSFDAPIDAIKGAKDRITNTGVTDLESAENFSINALIPGYMESFETNQRGWRGYTVDAIRSDYLNRWGGMTFLQANTLALLQILLEAYRRQVEEAQKDVVRLVTAAEEVIASFDPGSLCGGADSRADKFNIAIGVATVVSAAAGVASFGTTSIAAAMAVGMTGWGKDKFAYEEKSNEFNIDGDSVTAIWQSIITSTEELRKEYEDSEAQLADMATEFYNGIEGGTVRTGKDAYGGKVEIAATTLITCGPLPSTGDVDRPLNGADNPDPAHTPDRTPN</sequence>
<keyword evidence="4" id="KW-1185">Reference proteome</keyword>
<evidence type="ECO:0000256" key="2">
    <source>
        <dbReference type="SAM" id="MobiDB-lite"/>
    </source>
</evidence>
<dbReference type="AlphaFoldDB" id="A0A562V499"/>
<feature type="region of interest" description="Disordered" evidence="2">
    <location>
        <begin position="323"/>
        <end position="352"/>
    </location>
</feature>
<evidence type="ECO:0000313" key="3">
    <source>
        <dbReference type="EMBL" id="TWJ12675.1"/>
    </source>
</evidence>
<accession>A0A562V499</accession>
<feature type="coiled-coil region" evidence="1">
    <location>
        <begin position="153"/>
        <end position="180"/>
    </location>
</feature>
<dbReference type="OrthoDB" id="5178825at2"/>
<name>A0A562V499_9ACTN</name>
<comment type="caution">
    <text evidence="3">The sequence shown here is derived from an EMBL/GenBank/DDBJ whole genome shotgun (WGS) entry which is preliminary data.</text>
</comment>
<gene>
    <name evidence="3" type="ORF">LX16_3437</name>
</gene>
<proteinExistence type="predicted"/>
<evidence type="ECO:0000313" key="4">
    <source>
        <dbReference type="Proteomes" id="UP000321617"/>
    </source>
</evidence>
<organism evidence="3 4">
    <name type="scientific">Stackebrandtia albiflava</name>
    <dbReference type="NCBI Taxonomy" id="406432"/>
    <lineage>
        <taxon>Bacteria</taxon>
        <taxon>Bacillati</taxon>
        <taxon>Actinomycetota</taxon>
        <taxon>Actinomycetes</taxon>
        <taxon>Glycomycetales</taxon>
        <taxon>Glycomycetaceae</taxon>
        <taxon>Stackebrandtia</taxon>
    </lineage>
</organism>
<dbReference type="Proteomes" id="UP000321617">
    <property type="component" value="Unassembled WGS sequence"/>
</dbReference>
<dbReference type="EMBL" id="VLLL01000006">
    <property type="protein sequence ID" value="TWJ12675.1"/>
    <property type="molecule type" value="Genomic_DNA"/>
</dbReference>
<protein>
    <submittedName>
        <fullName evidence="3">Uncharacterized protein</fullName>
    </submittedName>
</protein>